<evidence type="ECO:0000313" key="2">
    <source>
        <dbReference type="EMBL" id="UXH79360.1"/>
    </source>
</evidence>
<name>A0ABY6B3Q5_9BURK</name>
<sequence>MINRSLTFMLLMASVSAVHAATCQSGTWSGTLGKLPITLQLEATQRDDPLSGRYYYRDAMAELELKQDPANDRQWVEIDDKGQATGQLRLDCDGTMLTGEWRTPSGVKTLPIQAMRIPDEQYHAARLASIKPTTRGTTRIGNGSYERLVLDAAGASIQAVRLQGTSTGILAINQSLWQQATETLGEHLDCRAEARRERGRASEFESNLQEDVVAWSRGYVAVSLNNEGYCGGAHPWHGESFRTYRLDTGAQEDVTQWLREDLRQGIEKDSALGRQLMARYRKTPNGAEPECIDGITLSLSGVHPVAQGLAFQADAPYALTPCIEVVVLPIDVVLPFLTAEGRKALQTFR</sequence>
<keyword evidence="3" id="KW-1185">Reference proteome</keyword>
<evidence type="ECO:0000256" key="1">
    <source>
        <dbReference type="SAM" id="SignalP"/>
    </source>
</evidence>
<protein>
    <recommendedName>
        <fullName evidence="4">DUF3298 domain-containing protein</fullName>
    </recommendedName>
</protein>
<dbReference type="EMBL" id="CP104562">
    <property type="protein sequence ID" value="UXH79360.1"/>
    <property type="molecule type" value="Genomic_DNA"/>
</dbReference>
<gene>
    <name evidence="2" type="ORF">N4261_05360</name>
</gene>
<feature type="signal peptide" evidence="1">
    <location>
        <begin position="1"/>
        <end position="20"/>
    </location>
</feature>
<evidence type="ECO:0000313" key="3">
    <source>
        <dbReference type="Proteomes" id="UP001064933"/>
    </source>
</evidence>
<reference evidence="2" key="1">
    <citation type="submission" date="2022-10" db="EMBL/GenBank/DDBJ databases">
        <title>Characterization and whole genome sequencing of a new Roseateles species, isolated from fresh water.</title>
        <authorList>
            <person name="Guliayeva D.Y."/>
            <person name="Akhremchuk A.E."/>
            <person name="Sikolenko M.A."/>
            <person name="Valentovich L.N."/>
            <person name="Sidarenka A.V."/>
        </authorList>
    </citation>
    <scope>NUCLEOTIDE SEQUENCE</scope>
    <source>
        <strain evidence="2">BIM B-1768</strain>
    </source>
</reference>
<feature type="chain" id="PRO_5046250618" description="DUF3298 domain-containing protein" evidence="1">
    <location>
        <begin position="21"/>
        <end position="349"/>
    </location>
</feature>
<accession>A0ABY6B3Q5</accession>
<dbReference type="Proteomes" id="UP001064933">
    <property type="component" value="Chromosome"/>
</dbReference>
<proteinExistence type="predicted"/>
<evidence type="ECO:0008006" key="4">
    <source>
        <dbReference type="Google" id="ProtNLM"/>
    </source>
</evidence>
<keyword evidence="1" id="KW-0732">Signal</keyword>
<dbReference type="RefSeq" id="WP_261759179.1">
    <property type="nucleotide sequence ID" value="NZ_CP104562.2"/>
</dbReference>
<organism evidence="2 3">
    <name type="scientific">Roseateles amylovorans</name>
    <dbReference type="NCBI Taxonomy" id="2978473"/>
    <lineage>
        <taxon>Bacteria</taxon>
        <taxon>Pseudomonadati</taxon>
        <taxon>Pseudomonadota</taxon>
        <taxon>Betaproteobacteria</taxon>
        <taxon>Burkholderiales</taxon>
        <taxon>Sphaerotilaceae</taxon>
        <taxon>Roseateles</taxon>
    </lineage>
</organism>